<protein>
    <recommendedName>
        <fullName evidence="13">Amine oxidase</fullName>
        <ecNumber evidence="13">1.4.3.-</ecNumber>
    </recommendedName>
</protein>
<comment type="subunit">
    <text evidence="5">Homodimer.</text>
</comment>
<dbReference type="GO" id="GO:0009308">
    <property type="term" value="P:amine metabolic process"/>
    <property type="evidence" value="ECO:0007669"/>
    <property type="project" value="UniProtKB-UniRule"/>
</dbReference>
<organism evidence="16 17">
    <name type="scientific">Devosia insulae DS-56</name>
    <dbReference type="NCBI Taxonomy" id="1116389"/>
    <lineage>
        <taxon>Bacteria</taxon>
        <taxon>Pseudomonadati</taxon>
        <taxon>Pseudomonadota</taxon>
        <taxon>Alphaproteobacteria</taxon>
        <taxon>Hyphomicrobiales</taxon>
        <taxon>Devosiaceae</taxon>
        <taxon>Devosia</taxon>
    </lineage>
</organism>
<dbReference type="PANTHER" id="PTHR10638:SF86">
    <property type="entry name" value="COPPER AMINE OXIDASE 1-RELATED"/>
    <property type="match status" value="1"/>
</dbReference>
<feature type="active site" description="Schiff-base intermediate with substrate; via topaquinone" evidence="11">
    <location>
        <position position="377"/>
    </location>
</feature>
<sequence length="640" mass="70671">MPPPRYLQALAPLSPAEVNAAVAVIKADPELGPGALYGNLDLREPTPDEWRAHLAGTQLKREARLNISHKDRPGVWMVIVSLESKAIVSRRHFPTAKSAFQVEQLLDVERVVKADPRFIEACRKRGITDMTGVCVDSWSGGNFGDAGEEGHMVSYAHCWLRLYANENFYAHPIDGLNVAVDVKTGEVLRIDDHGGPPIPMTDIPYDPEFMPPARAPLKPLNVVQPEGTSFTLDGHAIAWDKWTLGIGFSPRDGIILHDIRYAGRPVVRRAALGELVVPYGSPERGHYRKNIFDIGEYGFGKFNHSLKLGCDCLGAIHYLDSHYCGLDGGLITIEKGICIHEEDTGILWKHWDFRADRTELRRGRRLVISCVNTVGNYEYAQYWYLDQAGEISFEVKATGIVNTMACEPGRPSKYVSEIAPGLTAPIHQHIFCARLDMALDGGGNSLVEVNSFAEPVGPDNPHGNGFFATETVFKTELEAGRRASAETHRTWKVINPNKLNAVGKPVGYRLHAKDCVTPFLAENGPSGTRSNFVRNHVWVTPFHSDERYPAGEYVCNSDGSDGLAEIVKQNRPVENTDIVLWHCFGLHHVVRPEDFPVQPTMSAGFALMPSGFFNLNPSNDLPRETNTASVLADGSIACHC</sequence>
<dbReference type="Gene3D" id="2.70.98.20">
    <property type="entry name" value="Copper amine oxidase, catalytic domain"/>
    <property type="match status" value="1"/>
</dbReference>
<dbReference type="NCBIfam" id="NF008559">
    <property type="entry name" value="PRK11504.1"/>
    <property type="match status" value="1"/>
</dbReference>
<keyword evidence="6 13" id="KW-0479">Metal-binding</keyword>
<evidence type="ECO:0000256" key="13">
    <source>
        <dbReference type="RuleBase" id="RU000672"/>
    </source>
</evidence>
<gene>
    <name evidence="16" type="ORF">VW23_001165</name>
</gene>
<evidence type="ECO:0000256" key="3">
    <source>
        <dbReference type="ARBA" id="ARBA00001947"/>
    </source>
</evidence>
<evidence type="ECO:0000313" key="17">
    <source>
        <dbReference type="Proteomes" id="UP000095463"/>
    </source>
</evidence>
<dbReference type="EC" id="1.4.3.-" evidence="13"/>
<evidence type="ECO:0000256" key="6">
    <source>
        <dbReference type="ARBA" id="ARBA00022723"/>
    </source>
</evidence>
<dbReference type="InterPro" id="IPR000269">
    <property type="entry name" value="Cu_amine_oxidase"/>
</dbReference>
<evidence type="ECO:0000256" key="1">
    <source>
        <dbReference type="ARBA" id="ARBA00001935"/>
    </source>
</evidence>
<dbReference type="InterPro" id="IPR049948">
    <property type="entry name" value="Cu_Am_ox_TPQ-bd"/>
</dbReference>
<comment type="cofactor">
    <cofactor evidence="3">
        <name>Zn(2+)</name>
        <dbReference type="ChEBI" id="CHEBI:29105"/>
    </cofactor>
</comment>
<keyword evidence="8 13" id="KW-0560">Oxidoreductase</keyword>
<name>A0A1E5XSC9_9HYPH</name>
<dbReference type="PANTHER" id="PTHR10638">
    <property type="entry name" value="COPPER AMINE OXIDASE"/>
    <property type="match status" value="1"/>
</dbReference>
<comment type="similarity">
    <text evidence="4 13">Belongs to the copper/topaquinone oxidase family.</text>
</comment>
<evidence type="ECO:0000256" key="7">
    <source>
        <dbReference type="ARBA" id="ARBA00022772"/>
    </source>
</evidence>
<proteinExistence type="inferred from homology"/>
<dbReference type="SUPFAM" id="SSF49998">
    <property type="entry name" value="Amine oxidase catalytic domain"/>
    <property type="match status" value="1"/>
</dbReference>
<evidence type="ECO:0000259" key="15">
    <source>
        <dbReference type="Pfam" id="PF02728"/>
    </source>
</evidence>
<keyword evidence="7 11" id="KW-0801">TPQ</keyword>
<feature type="domain" description="Copper amine oxidase catalytic" evidence="14">
    <location>
        <begin position="220"/>
        <end position="618"/>
    </location>
</feature>
<dbReference type="InterPro" id="IPR036460">
    <property type="entry name" value="Cu_amine_oxidase_C_sf"/>
</dbReference>
<evidence type="ECO:0000256" key="2">
    <source>
        <dbReference type="ARBA" id="ARBA00001936"/>
    </source>
</evidence>
<feature type="domain" description="Copper amine oxidase N3-terminal" evidence="15">
    <location>
        <begin position="101"/>
        <end position="194"/>
    </location>
</feature>
<dbReference type="Pfam" id="PF01179">
    <property type="entry name" value="Cu_amine_oxid"/>
    <property type="match status" value="1"/>
</dbReference>
<evidence type="ECO:0000256" key="8">
    <source>
        <dbReference type="ARBA" id="ARBA00023002"/>
    </source>
</evidence>
<dbReference type="GO" id="GO:0008131">
    <property type="term" value="F:primary methylamine oxidase activity"/>
    <property type="evidence" value="ECO:0007669"/>
    <property type="project" value="InterPro"/>
</dbReference>
<evidence type="ECO:0000256" key="4">
    <source>
        <dbReference type="ARBA" id="ARBA00007983"/>
    </source>
</evidence>
<feature type="active site" description="Proton acceptor" evidence="11">
    <location>
        <position position="293"/>
    </location>
</feature>
<evidence type="ECO:0000259" key="14">
    <source>
        <dbReference type="Pfam" id="PF01179"/>
    </source>
</evidence>
<dbReference type="GO" id="GO:0048038">
    <property type="term" value="F:quinone binding"/>
    <property type="evidence" value="ECO:0007669"/>
    <property type="project" value="InterPro"/>
</dbReference>
<dbReference type="InterPro" id="IPR015798">
    <property type="entry name" value="Cu_amine_oxidase_C"/>
</dbReference>
<keyword evidence="9 13" id="KW-0186">Copper</keyword>
<keyword evidence="10" id="KW-0464">Manganese</keyword>
<comment type="cofactor">
    <cofactor evidence="2">
        <name>Mn(2+)</name>
        <dbReference type="ChEBI" id="CHEBI:29035"/>
    </cofactor>
</comment>
<dbReference type="SUPFAM" id="SSF54416">
    <property type="entry name" value="Amine oxidase N-terminal region"/>
    <property type="match status" value="2"/>
</dbReference>
<dbReference type="InterPro" id="IPR015802">
    <property type="entry name" value="Cu_amine_oxidase_N3"/>
</dbReference>
<dbReference type="Gene3D" id="3.10.450.40">
    <property type="match status" value="2"/>
</dbReference>
<comment type="cofactor">
    <cofactor evidence="1">
        <name>Cu cation</name>
        <dbReference type="ChEBI" id="CHEBI:23378"/>
    </cofactor>
</comment>
<dbReference type="GO" id="GO:0005507">
    <property type="term" value="F:copper ion binding"/>
    <property type="evidence" value="ECO:0007669"/>
    <property type="project" value="InterPro"/>
</dbReference>
<evidence type="ECO:0000256" key="9">
    <source>
        <dbReference type="ARBA" id="ARBA00023008"/>
    </source>
</evidence>
<evidence type="ECO:0000313" key="16">
    <source>
        <dbReference type="EMBL" id="OEO31499.1"/>
    </source>
</evidence>
<feature type="modified residue" description="2',4',5'-topaquinone" evidence="12">
    <location>
        <position position="377"/>
    </location>
</feature>
<accession>A0A1E5XSC9</accession>
<evidence type="ECO:0000256" key="5">
    <source>
        <dbReference type="ARBA" id="ARBA00011738"/>
    </source>
</evidence>
<dbReference type="InterPro" id="IPR016182">
    <property type="entry name" value="Cu_amine_oxidase_N-reg"/>
</dbReference>
<evidence type="ECO:0000256" key="10">
    <source>
        <dbReference type="ARBA" id="ARBA00023211"/>
    </source>
</evidence>
<dbReference type="Pfam" id="PF02728">
    <property type="entry name" value="Cu_amine_oxidN3"/>
    <property type="match status" value="1"/>
</dbReference>
<reference evidence="16 17" key="1">
    <citation type="journal article" date="2015" name="Genome Announc.">
        <title>Genome Assemblies of Three Soil-Associated Devosia species: D. insulae, D. limi, and D. soli.</title>
        <authorList>
            <person name="Hassan Y.I."/>
            <person name="Lepp D."/>
            <person name="Zhou T."/>
        </authorList>
    </citation>
    <scope>NUCLEOTIDE SEQUENCE [LARGE SCALE GENOMIC DNA]</scope>
    <source>
        <strain evidence="16 17">DS-56</strain>
    </source>
</reference>
<dbReference type="EMBL" id="LAJE02000157">
    <property type="protein sequence ID" value="OEO31499.1"/>
    <property type="molecule type" value="Genomic_DNA"/>
</dbReference>
<comment type="PTM">
    <text evidence="12 13">Topaquinone (TPQ) is generated by copper-dependent autoxidation of a specific tyrosyl residue.</text>
</comment>
<comment type="cofactor">
    <cofactor evidence="13">
        <name>Cu cation</name>
        <dbReference type="ChEBI" id="CHEBI:23378"/>
    </cofactor>
    <text evidence="13">Contains 1 topaquinone per subunit.</text>
</comment>
<comment type="caution">
    <text evidence="16">The sequence shown here is derived from an EMBL/GenBank/DDBJ whole genome shotgun (WGS) entry which is preliminary data.</text>
</comment>
<evidence type="ECO:0000256" key="12">
    <source>
        <dbReference type="PIRSR" id="PIRSR600269-51"/>
    </source>
</evidence>
<keyword evidence="17" id="KW-1185">Reference proteome</keyword>
<dbReference type="Proteomes" id="UP000095463">
    <property type="component" value="Unassembled WGS sequence"/>
</dbReference>
<dbReference type="PROSITE" id="PS01164">
    <property type="entry name" value="COPPER_AMINE_OXID_1"/>
    <property type="match status" value="1"/>
</dbReference>
<evidence type="ECO:0000256" key="11">
    <source>
        <dbReference type="PIRSR" id="PIRSR600269-50"/>
    </source>
</evidence>
<dbReference type="AlphaFoldDB" id="A0A1E5XSC9"/>